<name>A0A7K2ISJ0_9ACTN</name>
<evidence type="ECO:0000313" key="2">
    <source>
        <dbReference type="EMBL" id="MYR32755.1"/>
    </source>
</evidence>
<evidence type="ECO:0000256" key="1">
    <source>
        <dbReference type="SAM" id="MobiDB-lite"/>
    </source>
</evidence>
<dbReference type="InterPro" id="IPR032675">
    <property type="entry name" value="LRR_dom_sf"/>
</dbReference>
<dbReference type="Gene3D" id="3.80.10.10">
    <property type="entry name" value="Ribonuclease Inhibitor"/>
    <property type="match status" value="1"/>
</dbReference>
<dbReference type="RefSeq" id="WP_161110888.1">
    <property type="nucleotide sequence ID" value="NZ_JBHYPC010000011.1"/>
</dbReference>
<dbReference type="SUPFAM" id="SSF52047">
    <property type="entry name" value="RNI-like"/>
    <property type="match status" value="1"/>
</dbReference>
<dbReference type="EMBL" id="WWHY01000001">
    <property type="protein sequence ID" value="MYR32755.1"/>
    <property type="molecule type" value="Genomic_DNA"/>
</dbReference>
<dbReference type="Proteomes" id="UP000467124">
    <property type="component" value="Unassembled WGS sequence"/>
</dbReference>
<accession>A0A7K2ISJ0</accession>
<sequence length="335" mass="36669">MDNLTEFAGLPVVDFPEETTEEEWRRELRQAAGSDGTPADVGSVAWRLRVDGTSWMEPDERARHLTRFLSEVGGERVSAMTLGLWGGREMAEPVDLLVEHADAFPNLRSVFVGDVGWDECELSWICQTDLSPLLEAFPHLEELGVRGAAGAIRTGELSLHVPSHGSLRSLTVESGGLPGSATRGIASSGLPALERLELWLGVEDYGGDTSPGDLAPLLSGEGFPELRYLGVRNAERLDEWIPVLAEAPLLKRLEVLDLSLGILTDEGGRVLVERAAAFSGLRELDLHHHYLSEEMEERVRAAFAENGVEVDLSDRLEPDDEDPDEGPMYYTSASE</sequence>
<protein>
    <recommendedName>
        <fullName evidence="4">Cytoplasmic protein</fullName>
    </recommendedName>
</protein>
<dbReference type="AlphaFoldDB" id="A0A7K2ISJ0"/>
<reference evidence="2 3" key="1">
    <citation type="journal article" date="2019" name="Nat. Commun.">
        <title>The antimicrobial potential of Streptomyces from insect microbiomes.</title>
        <authorList>
            <person name="Chevrette M.G."/>
            <person name="Carlson C.M."/>
            <person name="Ortega H.E."/>
            <person name="Thomas C."/>
            <person name="Ananiev G.E."/>
            <person name="Barns K.J."/>
            <person name="Book A.J."/>
            <person name="Cagnazzo J."/>
            <person name="Carlos C."/>
            <person name="Flanigan W."/>
            <person name="Grubbs K.J."/>
            <person name="Horn H.A."/>
            <person name="Hoffmann F.M."/>
            <person name="Klassen J.L."/>
            <person name="Knack J.J."/>
            <person name="Lewin G.R."/>
            <person name="McDonald B.R."/>
            <person name="Muller L."/>
            <person name="Melo W.G.P."/>
            <person name="Pinto-Tomas A.A."/>
            <person name="Schmitz A."/>
            <person name="Wendt-Pienkowski E."/>
            <person name="Wildman S."/>
            <person name="Zhao M."/>
            <person name="Zhang F."/>
            <person name="Bugni T.S."/>
            <person name="Andes D.R."/>
            <person name="Pupo M.T."/>
            <person name="Currie C.R."/>
        </authorList>
    </citation>
    <scope>NUCLEOTIDE SEQUENCE [LARGE SCALE GENOMIC DNA]</scope>
    <source>
        <strain evidence="2 3">SID5840</strain>
    </source>
</reference>
<proteinExistence type="predicted"/>
<evidence type="ECO:0008006" key="4">
    <source>
        <dbReference type="Google" id="ProtNLM"/>
    </source>
</evidence>
<dbReference type="NCBIfam" id="NF038076">
    <property type="entry name" value="fam_STM4015"/>
    <property type="match status" value="1"/>
</dbReference>
<comment type="caution">
    <text evidence="2">The sequence shown here is derived from an EMBL/GenBank/DDBJ whole genome shotgun (WGS) entry which is preliminary data.</text>
</comment>
<organism evidence="2 3">
    <name type="scientific">Nocardiopsis alba</name>
    <dbReference type="NCBI Taxonomy" id="53437"/>
    <lineage>
        <taxon>Bacteria</taxon>
        <taxon>Bacillati</taxon>
        <taxon>Actinomycetota</taxon>
        <taxon>Actinomycetes</taxon>
        <taxon>Streptosporangiales</taxon>
        <taxon>Nocardiopsidaceae</taxon>
        <taxon>Nocardiopsis</taxon>
    </lineage>
</organism>
<evidence type="ECO:0000313" key="3">
    <source>
        <dbReference type="Proteomes" id="UP000467124"/>
    </source>
</evidence>
<feature type="region of interest" description="Disordered" evidence="1">
    <location>
        <begin position="310"/>
        <end position="335"/>
    </location>
</feature>
<gene>
    <name evidence="2" type="ORF">GTW20_10820</name>
</gene>
<dbReference type="InterPro" id="IPR047722">
    <property type="entry name" value="STM4015-like"/>
</dbReference>